<gene>
    <name evidence="2" type="ORF">GH714_000542</name>
</gene>
<dbReference type="AlphaFoldDB" id="A0A6A6LHQ3"/>
<dbReference type="SUPFAM" id="SSF56672">
    <property type="entry name" value="DNA/RNA polymerases"/>
    <property type="match status" value="1"/>
</dbReference>
<evidence type="ECO:0000313" key="3">
    <source>
        <dbReference type="Proteomes" id="UP000467840"/>
    </source>
</evidence>
<protein>
    <recommendedName>
        <fullName evidence="1">Retrotransposon gag domain-containing protein</fullName>
    </recommendedName>
</protein>
<dbReference type="PANTHER" id="PTHR15503:SF45">
    <property type="entry name" value="RNA-DIRECTED DNA POLYMERASE HOMOLOG"/>
    <property type="match status" value="1"/>
</dbReference>
<dbReference type="Gene3D" id="3.10.10.10">
    <property type="entry name" value="HIV Type 1 Reverse Transcriptase, subunit A, domain 1"/>
    <property type="match status" value="1"/>
</dbReference>
<dbReference type="EMBL" id="JAAGAX010000010">
    <property type="protein sequence ID" value="KAF2299623.1"/>
    <property type="molecule type" value="Genomic_DNA"/>
</dbReference>
<dbReference type="Proteomes" id="UP000467840">
    <property type="component" value="Chromosome 4"/>
</dbReference>
<dbReference type="InterPro" id="IPR043502">
    <property type="entry name" value="DNA/RNA_pol_sf"/>
</dbReference>
<proteinExistence type="predicted"/>
<keyword evidence="3" id="KW-1185">Reference proteome</keyword>
<name>A0A6A6LHQ3_HEVBR</name>
<dbReference type="PANTHER" id="PTHR15503">
    <property type="entry name" value="LDOC1 RELATED"/>
    <property type="match status" value="1"/>
</dbReference>
<reference evidence="2 3" key="1">
    <citation type="journal article" date="2020" name="Mol. Plant">
        <title>The Chromosome-Based Rubber Tree Genome Provides New Insights into Spurge Genome Evolution and Rubber Biosynthesis.</title>
        <authorList>
            <person name="Liu J."/>
            <person name="Shi C."/>
            <person name="Shi C.C."/>
            <person name="Li W."/>
            <person name="Zhang Q.J."/>
            <person name="Zhang Y."/>
            <person name="Li K."/>
            <person name="Lu H.F."/>
            <person name="Shi C."/>
            <person name="Zhu S.T."/>
            <person name="Xiao Z.Y."/>
            <person name="Nan H."/>
            <person name="Yue Y."/>
            <person name="Zhu X.G."/>
            <person name="Wu Y."/>
            <person name="Hong X.N."/>
            <person name="Fan G.Y."/>
            <person name="Tong Y."/>
            <person name="Zhang D."/>
            <person name="Mao C.L."/>
            <person name="Liu Y.L."/>
            <person name="Hao S.J."/>
            <person name="Liu W.Q."/>
            <person name="Lv M.Q."/>
            <person name="Zhang H.B."/>
            <person name="Liu Y."/>
            <person name="Hu-Tang G.R."/>
            <person name="Wang J.P."/>
            <person name="Wang J.H."/>
            <person name="Sun Y.H."/>
            <person name="Ni S.B."/>
            <person name="Chen W.B."/>
            <person name="Zhang X.C."/>
            <person name="Jiao Y.N."/>
            <person name="Eichler E.E."/>
            <person name="Li G.H."/>
            <person name="Liu X."/>
            <person name="Gao L.Z."/>
        </authorList>
    </citation>
    <scope>NUCLEOTIDE SEQUENCE [LARGE SCALE GENOMIC DNA]</scope>
    <source>
        <strain evidence="3">cv. GT1</strain>
        <tissue evidence="2">Leaf</tissue>
    </source>
</reference>
<evidence type="ECO:0000313" key="2">
    <source>
        <dbReference type="EMBL" id="KAF2299623.1"/>
    </source>
</evidence>
<sequence>MERVFRKLQCTEELKFEYSVSLLQRDAYEWWKTIPHSLVEPPVLTWSDFLREFQQKWVPDAYVDMKLQEFLSLKQGDRTIAEYERDFSRLSHYAGSLVSTPRDRCKRFESGLRPNLRMQVVGFRHQNFNELISQALELERIESEGAVKKGTQEKERLKRLWDKHLRVVLERGNSFGDPTPVDLAEADFLAKDHPGLVSRPSRHPEELYQYGSVKLVVELMVGFVSKLPVHVLTVERADISLKIVLVRAGLDLLLHLKDQPKSLHLEGHSHLLEVEAETPKWGVQLKEIPTICDFPDVFPNELPGLPPEREVQFEIDVMPGVDPIFITPYRMAPTELKELKVQLQELLDKGFIRPSVSPWEAPVLFVKKRMALSGYALTIDS</sequence>
<comment type="caution">
    <text evidence="2">The sequence shown here is derived from an EMBL/GenBank/DDBJ whole genome shotgun (WGS) entry which is preliminary data.</text>
</comment>
<organism evidence="2 3">
    <name type="scientific">Hevea brasiliensis</name>
    <name type="common">Para rubber tree</name>
    <name type="synonym">Siphonia brasiliensis</name>
    <dbReference type="NCBI Taxonomy" id="3981"/>
    <lineage>
        <taxon>Eukaryota</taxon>
        <taxon>Viridiplantae</taxon>
        <taxon>Streptophyta</taxon>
        <taxon>Embryophyta</taxon>
        <taxon>Tracheophyta</taxon>
        <taxon>Spermatophyta</taxon>
        <taxon>Magnoliopsida</taxon>
        <taxon>eudicotyledons</taxon>
        <taxon>Gunneridae</taxon>
        <taxon>Pentapetalae</taxon>
        <taxon>rosids</taxon>
        <taxon>fabids</taxon>
        <taxon>Malpighiales</taxon>
        <taxon>Euphorbiaceae</taxon>
        <taxon>Crotonoideae</taxon>
        <taxon>Micrandreae</taxon>
        <taxon>Hevea</taxon>
    </lineage>
</organism>
<accession>A0A6A6LHQ3</accession>
<feature type="domain" description="Retrotransposon gag" evidence="1">
    <location>
        <begin position="20"/>
        <end position="114"/>
    </location>
</feature>
<dbReference type="InterPro" id="IPR032567">
    <property type="entry name" value="RTL1-rel"/>
</dbReference>
<evidence type="ECO:0000259" key="1">
    <source>
        <dbReference type="Pfam" id="PF03732"/>
    </source>
</evidence>
<dbReference type="Pfam" id="PF03732">
    <property type="entry name" value="Retrotrans_gag"/>
    <property type="match status" value="1"/>
</dbReference>
<dbReference type="InterPro" id="IPR005162">
    <property type="entry name" value="Retrotrans_gag_dom"/>
</dbReference>